<gene>
    <name evidence="1" type="ORF">FMUND_12988</name>
</gene>
<dbReference type="GO" id="GO:0008237">
    <property type="term" value="F:metallopeptidase activity"/>
    <property type="evidence" value="ECO:0007669"/>
    <property type="project" value="InterPro"/>
</dbReference>
<keyword evidence="2" id="KW-1185">Reference proteome</keyword>
<comment type="caution">
    <text evidence="1">The sequence shown here is derived from an EMBL/GenBank/DDBJ whole genome shotgun (WGS) entry which is preliminary data.</text>
</comment>
<evidence type="ECO:0000313" key="1">
    <source>
        <dbReference type="EMBL" id="KAF5703406.1"/>
    </source>
</evidence>
<sequence>MLPSKHGDSGAFRCMSLNRIDTQLSSLLIFKLAQEFQPWCGDINERAAAAFASARTNLTAGPMAAVAEITKYPCNTQEETDPSFGPAPISNLAGTTGDNAPDEPDSLVVGFGTIVPRWDVKSCGGRKLQYFVQTQSFPSPDTARTAATEFQEASDTWNELDIGISIAETTDQASANFYLVYKVNPSFGNGRNTLAQAFFPHEVDQDVIVFSRAFEGNNLSILKNIFQHEIGHVLGLRHEFAIEGDAAKDLAPEGHGAVLFGEKNYFSIMSYNFPPKFRDSDGTQTIGFYKLANGHMISGSPVTDFQPQIRRANR</sequence>
<dbReference type="EMBL" id="JAAOAN010000567">
    <property type="protein sequence ID" value="KAF5703406.1"/>
    <property type="molecule type" value="Genomic_DNA"/>
</dbReference>
<protein>
    <submittedName>
        <fullName evidence="1">Zincin</fullName>
    </submittedName>
</protein>
<dbReference type="Pfam" id="PF12388">
    <property type="entry name" value="Peptidase_M57"/>
    <property type="match status" value="1"/>
</dbReference>
<organism evidence="1 2">
    <name type="scientific">Fusarium mundagurra</name>
    <dbReference type="NCBI Taxonomy" id="1567541"/>
    <lineage>
        <taxon>Eukaryota</taxon>
        <taxon>Fungi</taxon>
        <taxon>Dikarya</taxon>
        <taxon>Ascomycota</taxon>
        <taxon>Pezizomycotina</taxon>
        <taxon>Sordariomycetes</taxon>
        <taxon>Hypocreomycetidae</taxon>
        <taxon>Hypocreales</taxon>
        <taxon>Nectriaceae</taxon>
        <taxon>Fusarium</taxon>
        <taxon>Fusarium fujikuroi species complex</taxon>
    </lineage>
</organism>
<dbReference type="Proteomes" id="UP000544331">
    <property type="component" value="Unassembled WGS sequence"/>
</dbReference>
<dbReference type="SUPFAM" id="SSF55486">
    <property type="entry name" value="Metalloproteases ('zincins'), catalytic domain"/>
    <property type="match status" value="1"/>
</dbReference>
<dbReference type="AlphaFoldDB" id="A0A8H6D3W5"/>
<name>A0A8H6D3W5_9HYPO</name>
<dbReference type="Gene3D" id="3.40.390.10">
    <property type="entry name" value="Collagenase (Catalytic Domain)"/>
    <property type="match status" value="1"/>
</dbReference>
<reference evidence="1 2" key="1">
    <citation type="submission" date="2020-05" db="EMBL/GenBank/DDBJ databases">
        <title>Identification and distribution of gene clusters putatively required for synthesis of sphingolipid metabolism inhibitors in phylogenetically diverse species of the filamentous fungus Fusarium.</title>
        <authorList>
            <person name="Kim H.-S."/>
            <person name="Busman M."/>
            <person name="Brown D.W."/>
            <person name="Divon H."/>
            <person name="Uhlig S."/>
            <person name="Proctor R.H."/>
        </authorList>
    </citation>
    <scope>NUCLEOTIDE SEQUENCE [LARGE SCALE GENOMIC DNA]</scope>
    <source>
        <strain evidence="1 2">NRRL 66235</strain>
    </source>
</reference>
<evidence type="ECO:0000313" key="2">
    <source>
        <dbReference type="Proteomes" id="UP000544331"/>
    </source>
</evidence>
<dbReference type="InterPro" id="IPR024079">
    <property type="entry name" value="MetalloPept_cat_dom_sf"/>
</dbReference>
<dbReference type="InterPro" id="IPR024653">
    <property type="entry name" value="Peptidase_M10/M27/M57"/>
</dbReference>
<dbReference type="OrthoDB" id="406838at2759"/>
<proteinExistence type="predicted"/>
<accession>A0A8H6D3W5</accession>